<evidence type="ECO:0000256" key="1">
    <source>
        <dbReference type="ARBA" id="ARBA00004613"/>
    </source>
</evidence>
<dbReference type="InterPro" id="IPR011990">
    <property type="entry name" value="TPR-like_helical_dom_sf"/>
</dbReference>
<dbReference type="GO" id="GO:0005576">
    <property type="term" value="C:extracellular region"/>
    <property type="evidence" value="ECO:0007669"/>
    <property type="project" value="UniProtKB-SubCell"/>
</dbReference>
<dbReference type="InterPro" id="IPR051417">
    <property type="entry name" value="SDr/BOS_complex"/>
</dbReference>
<dbReference type="Pfam" id="PF17210">
    <property type="entry name" value="SdrD_B"/>
    <property type="match status" value="1"/>
</dbReference>
<dbReference type="EMBL" id="JACQXR010000142">
    <property type="protein sequence ID" value="MBI4727639.1"/>
    <property type="molecule type" value="Genomic_DNA"/>
</dbReference>
<evidence type="ECO:0000256" key="5">
    <source>
        <dbReference type="SAM" id="MobiDB-lite"/>
    </source>
</evidence>
<dbReference type="PANTHER" id="PTHR23303">
    <property type="entry name" value="CARBOXYPEPTIDASE REGULATORY REGION-CONTAINING"/>
    <property type="match status" value="1"/>
</dbReference>
<dbReference type="Gene3D" id="1.25.40.10">
    <property type="entry name" value="Tetratricopeptide repeat domain"/>
    <property type="match status" value="1"/>
</dbReference>
<protein>
    <recommendedName>
        <fullName evidence="6">SD-repeat containing protein B domain-containing protein</fullName>
    </recommendedName>
</protein>
<dbReference type="PANTHER" id="PTHR23303:SF14">
    <property type="entry name" value="BOS COMPLEX SUBUNIT NOMO1-RELATED"/>
    <property type="match status" value="1"/>
</dbReference>
<comment type="caution">
    <text evidence="7">The sequence shown here is derived from an EMBL/GenBank/DDBJ whole genome shotgun (WGS) entry which is preliminary data.</text>
</comment>
<dbReference type="PROSITE" id="PS50005">
    <property type="entry name" value="TPR"/>
    <property type="match status" value="1"/>
</dbReference>
<feature type="repeat" description="TPR" evidence="4">
    <location>
        <begin position="737"/>
        <end position="770"/>
    </location>
</feature>
<keyword evidence="4" id="KW-0802">TPR repeat</keyword>
<feature type="non-terminal residue" evidence="7">
    <location>
        <position position="1"/>
    </location>
</feature>
<feature type="compositionally biased region" description="Basic and acidic residues" evidence="5">
    <location>
        <begin position="775"/>
        <end position="792"/>
    </location>
</feature>
<dbReference type="SUPFAM" id="SSF48452">
    <property type="entry name" value="TPR-like"/>
    <property type="match status" value="1"/>
</dbReference>
<dbReference type="InterPro" id="IPR013783">
    <property type="entry name" value="Ig-like_fold"/>
</dbReference>
<feature type="domain" description="SD-repeat containing protein B" evidence="6">
    <location>
        <begin position="491"/>
        <end position="548"/>
    </location>
</feature>
<dbReference type="InterPro" id="IPR033764">
    <property type="entry name" value="Sdr_B"/>
</dbReference>
<feature type="region of interest" description="Disordered" evidence="5">
    <location>
        <begin position="770"/>
        <end position="792"/>
    </location>
</feature>
<name>A0A933MKE7_UNCT6</name>
<reference evidence="7" key="1">
    <citation type="submission" date="2020-07" db="EMBL/GenBank/DDBJ databases">
        <title>Huge and variable diversity of episymbiotic CPR bacteria and DPANN archaea in groundwater ecosystems.</title>
        <authorList>
            <person name="He C.Y."/>
            <person name="Keren R."/>
            <person name="Whittaker M."/>
            <person name="Farag I.F."/>
            <person name="Doudna J."/>
            <person name="Cate J.H.D."/>
            <person name="Banfield J.F."/>
        </authorList>
    </citation>
    <scope>NUCLEOTIDE SEQUENCE</scope>
    <source>
        <strain evidence="7">NC_groundwater_1520_Pr4_B-0.1um_53_5</strain>
    </source>
</reference>
<comment type="subcellular location">
    <subcellularLocation>
        <location evidence="1">Secreted</location>
    </subcellularLocation>
</comment>
<evidence type="ECO:0000256" key="3">
    <source>
        <dbReference type="ARBA" id="ARBA00022729"/>
    </source>
</evidence>
<dbReference type="Gene3D" id="2.60.40.10">
    <property type="entry name" value="Immunoglobulins"/>
    <property type="match status" value="2"/>
</dbReference>
<keyword evidence="2" id="KW-0964">Secreted</keyword>
<organism evidence="7 8">
    <name type="scientific">candidate division TA06 bacterium</name>
    <dbReference type="NCBI Taxonomy" id="2250710"/>
    <lineage>
        <taxon>Bacteria</taxon>
        <taxon>Bacteria division TA06</taxon>
    </lineage>
</organism>
<dbReference type="AlphaFoldDB" id="A0A933MKE7"/>
<dbReference type="Proteomes" id="UP000736328">
    <property type="component" value="Unassembled WGS sequence"/>
</dbReference>
<evidence type="ECO:0000313" key="8">
    <source>
        <dbReference type="Proteomes" id="UP000736328"/>
    </source>
</evidence>
<evidence type="ECO:0000313" key="7">
    <source>
        <dbReference type="EMBL" id="MBI4727639.1"/>
    </source>
</evidence>
<evidence type="ECO:0000256" key="2">
    <source>
        <dbReference type="ARBA" id="ARBA00022525"/>
    </source>
</evidence>
<accession>A0A933MKE7</accession>
<dbReference type="SUPFAM" id="SSF117074">
    <property type="entry name" value="Hypothetical protein PA1324"/>
    <property type="match status" value="2"/>
</dbReference>
<sequence length="792" mass="88461">LWATDGLADDRLLITYSNTTRENFYGNYRYYDSRQGVDFNLFKTAGNFDLKADLEFGYTPFQGGYLRAFNAGIARYPVKNLKLNLDLGDFVPSLPHTSGLNNSSVRGLNFGLQGRLWELKAFGGMQPDYYDQFIKPGIRQICGMTLRHEVLSRLTLKPYFIYFQSSLAEDSLSRKTNSGGLGLEIKPWNWIGWDISFGMTGRERQVQNILSNKQSVSLTTGANLRFKPLTMNFGYDYSDPFHQSFSPAGRQGPWAGIWWRPAEFVSLNGNINQSRPVGSAVSYRSESLQRGLGASLNLPRMPLINLEYRQSDQNNSYQNQANYRYRTVSQAAQLSKRYPKYDWSLRYRLSDNRELSQNLQKLLTQNIDGRVAKFWGGQSAWLNFEQTAYFDRLNRTSSRTGWGKLGADGRFYSWLTLGADAGAGIENQGGRKRLLWQHSLQTKMNLPWNFAAQGYWRNNRKLKKLDDGQDYNNSTFGFSISRRIGLEGTSIEGQVFNDINRNGRRDQDEPGLSRIKLSLNDGQETMTDRQGSYSFDRIRARQVKVAVDLVTLSADYNLVGKNEVAVATGGWRGNVVNFAVTSLGGIKGRVFVDVNGNGVFDDGDYGIPGVTLLMQPANLSAVSNGGGNFRFYNVPVGKNEVKVDSTSVPGELELNTRQAKPVSIRQGELTNGLEFLLAKKVRQVKKIVFGGESMVEVAAAAPAPPQPKASAQIKPAPGRARVVTPAAMGAKLSPSEIEALYKNGSKLFSSGDYQGALKIWQKILSAEPGHANAKRNLERTRQKIEAQRKAKG</sequence>
<keyword evidence="3" id="KW-0732">Signal</keyword>
<evidence type="ECO:0000256" key="4">
    <source>
        <dbReference type="PROSITE-ProRule" id="PRU00339"/>
    </source>
</evidence>
<proteinExistence type="predicted"/>
<dbReference type="InterPro" id="IPR019734">
    <property type="entry name" value="TPR_rpt"/>
</dbReference>
<gene>
    <name evidence="7" type="ORF">HY768_10560</name>
</gene>
<evidence type="ECO:0000259" key="6">
    <source>
        <dbReference type="Pfam" id="PF17210"/>
    </source>
</evidence>